<feature type="compositionally biased region" description="Basic and acidic residues" evidence="1">
    <location>
        <begin position="69"/>
        <end position="80"/>
    </location>
</feature>
<evidence type="ECO:0000313" key="2">
    <source>
        <dbReference type="EMBL" id="MED6210056.1"/>
    </source>
</evidence>
<accession>A0ABU6YKW2</accession>
<feature type="region of interest" description="Disordered" evidence="1">
    <location>
        <begin position="47"/>
        <end position="85"/>
    </location>
</feature>
<feature type="compositionally biased region" description="Polar residues" evidence="1">
    <location>
        <begin position="18"/>
        <end position="28"/>
    </location>
</feature>
<keyword evidence="3" id="KW-1185">Reference proteome</keyword>
<proteinExistence type="predicted"/>
<evidence type="ECO:0000256" key="1">
    <source>
        <dbReference type="SAM" id="MobiDB-lite"/>
    </source>
</evidence>
<evidence type="ECO:0000313" key="3">
    <source>
        <dbReference type="Proteomes" id="UP001341840"/>
    </source>
</evidence>
<sequence length="311" mass="34076">MALTGKEARTGTVRACNDGQSRRGTITRSITGKGVSSLSHVTVAVSALGNKPPGPPKGATDCSKRQAKGKKEDLSRKEDGILSETGKPLKRQLDFNFENEEHEEWSDVAQDGLGSPFTYGTHKGYHVGVEMPWCFNLVWRPPGDMHFIGAELVVAAYIFSEDLKNTPEILVDDDHCKGNRNALCSLVPGEEVMGDVIDLVAGKLSHEKDSLRWFLPTIFARMAIDPDGYDAATATVDYMRTRYMGYVKDVSKTRMRLALDLLMGKHNPKATEIKEVAIATWDKKVGLAAGKLRGKIGPVGKNREPNPGMSF</sequence>
<reference evidence="2 3" key="1">
    <citation type="journal article" date="2023" name="Plants (Basel)">
        <title>Bridging the Gap: Combining Genomics and Transcriptomics Approaches to Understand Stylosanthes scabra, an Orphan Legume from the Brazilian Caatinga.</title>
        <authorList>
            <person name="Ferreira-Neto J.R.C."/>
            <person name="da Silva M.D."/>
            <person name="Binneck E."/>
            <person name="de Melo N.F."/>
            <person name="da Silva R.H."/>
            <person name="de Melo A.L.T.M."/>
            <person name="Pandolfi V."/>
            <person name="Bustamante F.O."/>
            <person name="Brasileiro-Vidal A.C."/>
            <person name="Benko-Iseppon A.M."/>
        </authorList>
    </citation>
    <scope>NUCLEOTIDE SEQUENCE [LARGE SCALE GENOMIC DNA]</scope>
    <source>
        <tissue evidence="2">Leaves</tissue>
    </source>
</reference>
<dbReference type="EMBL" id="JASCZI010242191">
    <property type="protein sequence ID" value="MED6210056.1"/>
    <property type="molecule type" value="Genomic_DNA"/>
</dbReference>
<comment type="caution">
    <text evidence="2">The sequence shown here is derived from an EMBL/GenBank/DDBJ whole genome shotgun (WGS) entry which is preliminary data.</text>
</comment>
<name>A0ABU6YKW2_9FABA</name>
<protein>
    <submittedName>
        <fullName evidence="2">Uncharacterized protein</fullName>
    </submittedName>
</protein>
<dbReference type="Proteomes" id="UP001341840">
    <property type="component" value="Unassembled WGS sequence"/>
</dbReference>
<gene>
    <name evidence="2" type="ORF">PIB30_060505</name>
</gene>
<feature type="region of interest" description="Disordered" evidence="1">
    <location>
        <begin position="1"/>
        <end position="28"/>
    </location>
</feature>
<organism evidence="2 3">
    <name type="scientific">Stylosanthes scabra</name>
    <dbReference type="NCBI Taxonomy" id="79078"/>
    <lineage>
        <taxon>Eukaryota</taxon>
        <taxon>Viridiplantae</taxon>
        <taxon>Streptophyta</taxon>
        <taxon>Embryophyta</taxon>
        <taxon>Tracheophyta</taxon>
        <taxon>Spermatophyta</taxon>
        <taxon>Magnoliopsida</taxon>
        <taxon>eudicotyledons</taxon>
        <taxon>Gunneridae</taxon>
        <taxon>Pentapetalae</taxon>
        <taxon>rosids</taxon>
        <taxon>fabids</taxon>
        <taxon>Fabales</taxon>
        <taxon>Fabaceae</taxon>
        <taxon>Papilionoideae</taxon>
        <taxon>50 kb inversion clade</taxon>
        <taxon>dalbergioids sensu lato</taxon>
        <taxon>Dalbergieae</taxon>
        <taxon>Pterocarpus clade</taxon>
        <taxon>Stylosanthes</taxon>
    </lineage>
</organism>